<sequence length="230" mass="26594">MAEQVAQLKDLVLQLIRQQQEEQQEEHRRRAGLESKLDELIKYRIEDRKELERLRTLLTENKDDKCSIMINTTRVKGETTDFTKVKENLQRSIDSYNVLNGVKIVCLRPLPADRINVVFKSEAEATRAREHKQWITMAMPLAKVRSEEWYPIKCDMVSKRAVMDAAVNDGRTLLTEVCNEFKEDNSTEGIDCTAHKVRWLSKAQSQKATGSLVIWLKNKISAEHLLRAGQ</sequence>
<protein>
    <submittedName>
        <fullName evidence="2">Uncharacterized protein</fullName>
    </submittedName>
</protein>
<keyword evidence="3" id="KW-1185">Reference proteome</keyword>
<evidence type="ECO:0000313" key="2">
    <source>
        <dbReference type="EMBL" id="TKA30309.1"/>
    </source>
</evidence>
<dbReference type="AlphaFoldDB" id="A0A4V5N6X4"/>
<evidence type="ECO:0000256" key="1">
    <source>
        <dbReference type="SAM" id="Coils"/>
    </source>
</evidence>
<keyword evidence="1" id="KW-0175">Coiled coil</keyword>
<feature type="coiled-coil region" evidence="1">
    <location>
        <begin position="5"/>
        <end position="36"/>
    </location>
</feature>
<dbReference type="Proteomes" id="UP000308768">
    <property type="component" value="Unassembled WGS sequence"/>
</dbReference>
<name>A0A4V5N6X4_9PEZI</name>
<comment type="caution">
    <text evidence="2">The sequence shown here is derived from an EMBL/GenBank/DDBJ whole genome shotgun (WGS) entry which is preliminary data.</text>
</comment>
<accession>A0A4V5N6X4</accession>
<reference evidence="2 3" key="1">
    <citation type="submission" date="2017-03" db="EMBL/GenBank/DDBJ databases">
        <title>Genomes of endolithic fungi from Antarctica.</title>
        <authorList>
            <person name="Coleine C."/>
            <person name="Masonjones S."/>
            <person name="Stajich J.E."/>
        </authorList>
    </citation>
    <scope>NUCLEOTIDE SEQUENCE [LARGE SCALE GENOMIC DNA]</scope>
    <source>
        <strain evidence="2 3">CCFEE 5187</strain>
    </source>
</reference>
<organism evidence="2 3">
    <name type="scientific">Cryomyces minteri</name>
    <dbReference type="NCBI Taxonomy" id="331657"/>
    <lineage>
        <taxon>Eukaryota</taxon>
        <taxon>Fungi</taxon>
        <taxon>Dikarya</taxon>
        <taxon>Ascomycota</taxon>
        <taxon>Pezizomycotina</taxon>
        <taxon>Dothideomycetes</taxon>
        <taxon>Dothideomycetes incertae sedis</taxon>
        <taxon>Cryomyces</taxon>
    </lineage>
</organism>
<gene>
    <name evidence="2" type="ORF">B0A49_13687</name>
</gene>
<proteinExistence type="predicted"/>
<dbReference type="OrthoDB" id="3942868at2759"/>
<feature type="non-terminal residue" evidence="2">
    <location>
        <position position="230"/>
    </location>
</feature>
<dbReference type="EMBL" id="NAJN01004002">
    <property type="protein sequence ID" value="TKA30309.1"/>
    <property type="molecule type" value="Genomic_DNA"/>
</dbReference>
<evidence type="ECO:0000313" key="3">
    <source>
        <dbReference type="Proteomes" id="UP000308768"/>
    </source>
</evidence>